<dbReference type="OrthoDB" id="282898at2759"/>
<dbReference type="InterPro" id="IPR003595">
    <property type="entry name" value="Tyr_Pase_cat"/>
</dbReference>
<dbReference type="GO" id="GO:0004725">
    <property type="term" value="F:protein tyrosine phosphatase activity"/>
    <property type="evidence" value="ECO:0007669"/>
    <property type="project" value="InterPro"/>
</dbReference>
<dbReference type="PANTHER" id="PTHR19134:SF449">
    <property type="entry name" value="TYROSINE-PROTEIN PHOSPHATASE 1"/>
    <property type="match status" value="1"/>
</dbReference>
<sequence length="500" mass="57671">MVDSTDDTGAGMSRNNRNFGSIQVASFDGLKKKDEEKKETQGGLSLSLAERRRGQGIKVGVLENPLGYQKHQSEIVDHINTEELRIPVADSNKDRDLMSLSVNSPQSAQYGSNLDNDGPVFLEEYNKLYDQFKVLPLVLEGPELDSDYSYFLVDKCEELKELEKAIPLQNYEEESQDRDPEMEFRLLTRMNCHKIHYQNLFKSQNLDFKRKNRYNEVLPFSHSMVKLKEAKDKADRYGYYINASYINTQLNSDKGRKAFIAATAPLPSTTEAFWQMIQENNVDLVIMLCQDQENGKDMSFRYYDKSDEAESESITFDGVEIQIQSKSEKIEGLVKRKILVKRGGQESIVTHLQETKWEDNHAPDHSCEVGVFERINHLINKCKKNRDKNPQGSILVHCSAGCGRTGTLIGLYSILESIRSQIDDRTQGLINSGQNVRESYPDPYYLDSEGKSQERVSIFSAVRRIREQRWNLVKNVEQYKYIYQFTKEWIKNNQQLLKRG</sequence>
<proteinExistence type="predicted"/>
<dbReference type="SMART" id="SM00194">
    <property type="entry name" value="PTPc"/>
    <property type="match status" value="1"/>
</dbReference>
<dbReference type="Gene3D" id="3.90.190.10">
    <property type="entry name" value="Protein tyrosine phosphatase superfamily"/>
    <property type="match status" value="1"/>
</dbReference>
<dbReference type="Proteomes" id="UP000039865">
    <property type="component" value="Unassembled WGS sequence"/>
</dbReference>
<dbReference type="AlphaFoldDB" id="A0A078A377"/>
<dbReference type="InterPro" id="IPR029021">
    <property type="entry name" value="Prot-tyrosine_phosphatase-like"/>
</dbReference>
<evidence type="ECO:0000313" key="3">
    <source>
        <dbReference type="EMBL" id="CDW76622.1"/>
    </source>
</evidence>
<dbReference type="SMART" id="SM00404">
    <property type="entry name" value="PTPc_motif"/>
    <property type="match status" value="1"/>
</dbReference>
<name>A0A078A377_STYLE</name>
<dbReference type="CDD" id="cd00047">
    <property type="entry name" value="PTPc"/>
    <property type="match status" value="1"/>
</dbReference>
<dbReference type="InterPro" id="IPR050348">
    <property type="entry name" value="Protein-Tyr_Phosphatase"/>
</dbReference>
<evidence type="ECO:0000313" key="4">
    <source>
        <dbReference type="Proteomes" id="UP000039865"/>
    </source>
</evidence>
<dbReference type="InterPro" id="IPR000242">
    <property type="entry name" value="PTP_cat"/>
</dbReference>
<evidence type="ECO:0000259" key="1">
    <source>
        <dbReference type="PROSITE" id="PS50055"/>
    </source>
</evidence>
<protein>
    <submittedName>
        <fullName evidence="3">Protein tyrosine phosphatase</fullName>
    </submittedName>
</protein>
<gene>
    <name evidence="3" type="primary">Contig11633.g12457</name>
    <name evidence="3" type="ORF">STYLEM_5583</name>
</gene>
<dbReference type="InterPro" id="IPR000387">
    <property type="entry name" value="Tyr_Pase_dom"/>
</dbReference>
<accession>A0A078A377</accession>
<dbReference type="OMA" id="CKHARYG"/>
<dbReference type="PROSITE" id="PS50056">
    <property type="entry name" value="TYR_PHOSPHATASE_2"/>
    <property type="match status" value="1"/>
</dbReference>
<dbReference type="InParanoid" id="A0A078A377"/>
<dbReference type="Pfam" id="PF00102">
    <property type="entry name" value="Y_phosphatase"/>
    <property type="match status" value="2"/>
</dbReference>
<evidence type="ECO:0000259" key="2">
    <source>
        <dbReference type="PROSITE" id="PS50056"/>
    </source>
</evidence>
<reference evidence="3 4" key="1">
    <citation type="submission" date="2014-06" db="EMBL/GenBank/DDBJ databases">
        <authorList>
            <person name="Swart Estienne"/>
        </authorList>
    </citation>
    <scope>NUCLEOTIDE SEQUENCE [LARGE SCALE GENOMIC DNA]</scope>
    <source>
        <strain evidence="3 4">130c</strain>
    </source>
</reference>
<feature type="domain" description="Tyrosine specific protein phosphatases" evidence="2">
    <location>
        <begin position="373"/>
        <end position="480"/>
    </location>
</feature>
<dbReference type="SUPFAM" id="SSF52799">
    <property type="entry name" value="(Phosphotyrosine protein) phosphatases II"/>
    <property type="match status" value="1"/>
</dbReference>
<dbReference type="PROSITE" id="PS50055">
    <property type="entry name" value="TYR_PHOSPHATASE_PTP"/>
    <property type="match status" value="1"/>
</dbReference>
<dbReference type="InterPro" id="IPR016130">
    <property type="entry name" value="Tyr_Pase_AS"/>
</dbReference>
<dbReference type="EMBL" id="CCKQ01005398">
    <property type="protein sequence ID" value="CDW76622.1"/>
    <property type="molecule type" value="Genomic_DNA"/>
</dbReference>
<feature type="domain" description="Tyrosine-protein phosphatase" evidence="1">
    <location>
        <begin position="180"/>
        <end position="489"/>
    </location>
</feature>
<dbReference type="PANTHER" id="PTHR19134">
    <property type="entry name" value="RECEPTOR-TYPE TYROSINE-PROTEIN PHOSPHATASE"/>
    <property type="match status" value="1"/>
</dbReference>
<organism evidence="3 4">
    <name type="scientific">Stylonychia lemnae</name>
    <name type="common">Ciliate</name>
    <dbReference type="NCBI Taxonomy" id="5949"/>
    <lineage>
        <taxon>Eukaryota</taxon>
        <taxon>Sar</taxon>
        <taxon>Alveolata</taxon>
        <taxon>Ciliophora</taxon>
        <taxon>Intramacronucleata</taxon>
        <taxon>Spirotrichea</taxon>
        <taxon>Stichotrichia</taxon>
        <taxon>Sporadotrichida</taxon>
        <taxon>Oxytrichidae</taxon>
        <taxon>Stylonychinae</taxon>
        <taxon>Stylonychia</taxon>
    </lineage>
</organism>
<dbReference type="PRINTS" id="PR00700">
    <property type="entry name" value="PRTYPHPHTASE"/>
</dbReference>
<dbReference type="PROSITE" id="PS00383">
    <property type="entry name" value="TYR_PHOSPHATASE_1"/>
    <property type="match status" value="1"/>
</dbReference>
<keyword evidence="4" id="KW-1185">Reference proteome</keyword>